<evidence type="ECO:0000256" key="4">
    <source>
        <dbReference type="ARBA" id="ARBA00022786"/>
    </source>
</evidence>
<dbReference type="SMART" id="SM01174">
    <property type="entry name" value="DUF4205"/>
    <property type="match status" value="1"/>
</dbReference>
<dbReference type="AlphaFoldDB" id="A0A2D0R3R4"/>
<feature type="compositionally biased region" description="Basic and acidic residues" evidence="9">
    <location>
        <begin position="77"/>
        <end position="99"/>
    </location>
</feature>
<dbReference type="CTD" id="84182"/>
<feature type="region of interest" description="Disordered" evidence="9">
    <location>
        <begin position="77"/>
        <end position="281"/>
    </location>
</feature>
<evidence type="ECO:0000256" key="9">
    <source>
        <dbReference type="SAM" id="MobiDB-lite"/>
    </source>
</evidence>
<reference evidence="11" key="1">
    <citation type="journal article" date="2016" name="Nat. Commun.">
        <title>The channel catfish genome sequence provides insights into the evolution of scale formation in teleosts.</title>
        <authorList>
            <person name="Liu Z."/>
            <person name="Liu S."/>
            <person name="Yao J."/>
            <person name="Bao L."/>
            <person name="Zhang J."/>
            <person name="Li Y."/>
            <person name="Jiang C."/>
            <person name="Sun L."/>
            <person name="Wang R."/>
            <person name="Zhang Y."/>
            <person name="Zhou T."/>
            <person name="Zeng Q."/>
            <person name="Fu Q."/>
            <person name="Gao S."/>
            <person name="Li N."/>
            <person name="Koren S."/>
            <person name="Jiang Y."/>
            <person name="Zimin A."/>
            <person name="Xu P."/>
            <person name="Phillippy A.M."/>
            <person name="Geng X."/>
            <person name="Song L."/>
            <person name="Sun F."/>
            <person name="Li C."/>
            <person name="Wang X."/>
            <person name="Chen A."/>
            <person name="Jin Y."/>
            <person name="Yuan Z."/>
            <person name="Yang Y."/>
            <person name="Tan S."/>
            <person name="Peatman E."/>
            <person name="Lu J."/>
            <person name="Qin Z."/>
            <person name="Dunham R."/>
            <person name="Li Z."/>
            <person name="Sonstegard T."/>
            <person name="Feng J."/>
            <person name="Danzmann R.G."/>
            <person name="Schroeder S."/>
            <person name="Scheffler B."/>
            <person name="Duke M.V."/>
            <person name="Ballard L."/>
            <person name="Kucuktas H."/>
            <person name="Kaltenboeck L."/>
            <person name="Liu H."/>
            <person name="Armbruster J."/>
            <person name="Xie Y."/>
            <person name="Kirby M.L."/>
            <person name="Tian Y."/>
            <person name="Flanagan M.E."/>
            <person name="Mu W."/>
            <person name="Waldbieser G.C."/>
        </authorList>
    </citation>
    <scope>NUCLEOTIDE SEQUENCE [LARGE SCALE GENOMIC DNA]</scope>
    <source>
        <strain evidence="11">SDA103</strain>
    </source>
</reference>
<evidence type="ECO:0000256" key="6">
    <source>
        <dbReference type="ARBA" id="ARBA00022807"/>
    </source>
</evidence>
<evidence type="ECO:0000256" key="2">
    <source>
        <dbReference type="ARBA" id="ARBA00011074"/>
    </source>
</evidence>
<dbReference type="OMA" id="SCFSTEW"/>
<feature type="compositionally biased region" description="Polar residues" evidence="9">
    <location>
        <begin position="130"/>
        <end position="143"/>
    </location>
</feature>
<organism evidence="11 12">
    <name type="scientific">Ictalurus punctatus</name>
    <name type="common">Channel catfish</name>
    <name type="synonym">Silurus punctatus</name>
    <dbReference type="NCBI Taxonomy" id="7998"/>
    <lineage>
        <taxon>Eukaryota</taxon>
        <taxon>Metazoa</taxon>
        <taxon>Chordata</taxon>
        <taxon>Craniata</taxon>
        <taxon>Vertebrata</taxon>
        <taxon>Euteleostomi</taxon>
        <taxon>Actinopterygii</taxon>
        <taxon>Neopterygii</taxon>
        <taxon>Teleostei</taxon>
        <taxon>Ostariophysi</taxon>
        <taxon>Siluriformes</taxon>
        <taxon>Ictaluridae</taxon>
        <taxon>Ictalurus</taxon>
    </lineage>
</organism>
<dbReference type="InterPro" id="IPR025257">
    <property type="entry name" value="MINDY-3/4_CD"/>
</dbReference>
<evidence type="ECO:0000256" key="5">
    <source>
        <dbReference type="ARBA" id="ARBA00022801"/>
    </source>
</evidence>
<keyword evidence="3 8" id="KW-0645">Protease</keyword>
<dbReference type="InterPro" id="IPR039785">
    <property type="entry name" value="MINY3/4"/>
</dbReference>
<reference evidence="12" key="2">
    <citation type="submission" date="2025-08" db="UniProtKB">
        <authorList>
            <consortium name="RefSeq"/>
        </authorList>
    </citation>
    <scope>IDENTIFICATION</scope>
    <source>
        <tissue evidence="12">Blood</tissue>
    </source>
</reference>
<feature type="compositionally biased region" description="Polar residues" evidence="9">
    <location>
        <begin position="251"/>
        <end position="261"/>
    </location>
</feature>
<feature type="compositionally biased region" description="Low complexity" evidence="9">
    <location>
        <begin position="227"/>
        <end position="238"/>
    </location>
</feature>
<accession>A0A2D0R3R4</accession>
<feature type="domain" description="Deubiquitinating enzyme MINDY-3/4 conserved" evidence="10">
    <location>
        <begin position="329"/>
        <end position="667"/>
    </location>
</feature>
<evidence type="ECO:0000256" key="1">
    <source>
        <dbReference type="ARBA" id="ARBA00000707"/>
    </source>
</evidence>
<dbReference type="PANTHER" id="PTHR12473:SF8">
    <property type="entry name" value="UBIQUITIN CARBOXYL-TERMINAL HYDROLASE MINDY-4-RELATED"/>
    <property type="match status" value="1"/>
</dbReference>
<dbReference type="STRING" id="7998.ENSIPUP00000023693"/>
<feature type="compositionally biased region" description="Basic and acidic residues" evidence="9">
    <location>
        <begin position="109"/>
        <end position="129"/>
    </location>
</feature>
<dbReference type="RefSeq" id="XP_017324445.1">
    <property type="nucleotide sequence ID" value="XM_017468956.3"/>
</dbReference>
<evidence type="ECO:0000313" key="11">
    <source>
        <dbReference type="Proteomes" id="UP000221080"/>
    </source>
</evidence>
<comment type="function">
    <text evidence="8">Hydrolase that can remove 'Lys-48'-linked conjugated ubiquitin from proteins.</text>
</comment>
<name>A0A2D0R3R4_ICTPU</name>
<keyword evidence="5 8" id="KW-0378">Hydrolase</keyword>
<dbReference type="Pfam" id="PF26038">
    <property type="entry name" value="Dimer_MINDY4_N"/>
    <property type="match status" value="1"/>
</dbReference>
<comment type="catalytic activity">
    <reaction evidence="1 8">
        <text>Thiol-dependent hydrolysis of ester, thioester, amide, peptide and isopeptide bonds formed by the C-terminal Gly of ubiquitin (a 76-residue protein attached to proteins as an intracellular targeting signal).</text>
        <dbReference type="EC" id="3.4.19.12"/>
    </reaction>
</comment>
<comment type="function">
    <text evidence="7">Probable hydrolase that can remove 'Lys-48'-linked conjugated ubiquitin from proteins.</text>
</comment>
<dbReference type="PANTHER" id="PTHR12473">
    <property type="entry name" value="UBIQUITIN CARBOXYL-TERMINAL HYDROLASE MINDY-4-RELATED"/>
    <property type="match status" value="1"/>
</dbReference>
<dbReference type="InterPro" id="IPR059022">
    <property type="entry name" value="MINDY4_N"/>
</dbReference>
<dbReference type="GO" id="GO:0006508">
    <property type="term" value="P:proteolysis"/>
    <property type="evidence" value="ECO:0007669"/>
    <property type="project" value="UniProtKB-KW"/>
</dbReference>
<dbReference type="GO" id="GO:0071108">
    <property type="term" value="P:protein K48-linked deubiquitination"/>
    <property type="evidence" value="ECO:0007669"/>
    <property type="project" value="InterPro"/>
</dbReference>
<keyword evidence="6 8" id="KW-0788">Thiol protease</keyword>
<evidence type="ECO:0000313" key="12">
    <source>
        <dbReference type="RefSeq" id="XP_017324445.1"/>
    </source>
</evidence>
<dbReference type="Pfam" id="PF13898">
    <property type="entry name" value="MINDY-3_4_CD"/>
    <property type="match status" value="1"/>
</dbReference>
<evidence type="ECO:0000259" key="10">
    <source>
        <dbReference type="SMART" id="SM01174"/>
    </source>
</evidence>
<dbReference type="OrthoDB" id="10263628at2759"/>
<comment type="similarity">
    <text evidence="2 8">Belongs to the MINDY deubiquitinase family. FAM188 subfamily.</text>
</comment>
<keyword evidence="4 8" id="KW-0833">Ubl conjugation pathway</keyword>
<dbReference type="GO" id="GO:0004843">
    <property type="term" value="F:cysteine-type deubiquitinase activity"/>
    <property type="evidence" value="ECO:0007669"/>
    <property type="project" value="UniProtKB-UniRule"/>
</dbReference>
<sequence>MGRDVEEVAAAVVREYLSRKGLKKTIACMDEEFPRTNSSINNRSELCRVLHLESLYKKNKSEDRPLKTMLEIMTKERMKKAGDVKKRPVEGDGSAERTASKPGSDSAADEDRVTRGRDLAQPHTDEMRSSETSAVSRLGSSSPPEIEGNLNAMSPTAGPGSEQTLGGGDGQTSRGSRMRRGIMAGPIAASSQQENARRRGPVRKTAASPSLLPKNEEEDSSGRNRRNWSSSTTGASHTGSDELNALERESTPSIRQTGQSDRTPRLRAHRNDSAPSPRPDALHMAGLVLDDVDDREVSTGLPAVPIDILSRHRVWNKRPMDQKTAIALKEIIFGSPAACFSEEWRCQSFSFSSRPALRYGIVQKKGGPCGVLAAVQAAVLQKLLFGGTSTDALSERLSDATRTKCLTDAVAGILWRAADRKNVTVAINSGRSQFTPMGHYRSDGVLDMITCVDVQSFDDLKLLIEQHVHQFESGPFGCVLLIVSAVLSRTIHTVRGDMDVPTSTLIGAHGYCTQELVNLLLCGRAVSNVFDDEMKLDSGNGNFTLLKGIKERCDFGLLSLYEHYNICKVGSYLKNPRFPIWVVCSESHFSVLFSPCEDLTSSRRSPREFDLHYYDGLANQQDPVRLTVYPDSAVKMADAEDVDSDLTPPLELCIRTRWTDAAVSWNDSEPIL</sequence>
<keyword evidence="11" id="KW-1185">Reference proteome</keyword>
<evidence type="ECO:0000256" key="7">
    <source>
        <dbReference type="ARBA" id="ARBA00037630"/>
    </source>
</evidence>
<dbReference type="Proteomes" id="UP000221080">
    <property type="component" value="Chromosome 5"/>
</dbReference>
<dbReference type="GO" id="GO:1990380">
    <property type="term" value="F:K48-linked deubiquitinase activity"/>
    <property type="evidence" value="ECO:0007669"/>
    <property type="project" value="UniProtKB-UniRule"/>
</dbReference>
<dbReference type="GeneID" id="108266020"/>
<evidence type="ECO:0000256" key="8">
    <source>
        <dbReference type="RuleBase" id="RU367088"/>
    </source>
</evidence>
<proteinExistence type="inferred from homology"/>
<gene>
    <name evidence="12" type="primary">mindy4</name>
</gene>
<dbReference type="EC" id="3.4.19.12" evidence="8"/>
<dbReference type="KEGG" id="ipu:108266020"/>
<protein>
    <recommendedName>
        <fullName evidence="8">Ubiquitin carboxyl-terminal hydrolase MINDY</fullName>
        <ecNumber evidence="8">3.4.19.12</ecNumber>
    </recommendedName>
</protein>
<evidence type="ECO:0000256" key="3">
    <source>
        <dbReference type="ARBA" id="ARBA00022670"/>
    </source>
</evidence>